<feature type="transmembrane region" description="Helical" evidence="6">
    <location>
        <begin position="83"/>
        <end position="105"/>
    </location>
</feature>
<dbReference type="Pfam" id="PF01061">
    <property type="entry name" value="ABC2_membrane"/>
    <property type="match status" value="1"/>
</dbReference>
<dbReference type="PROSITE" id="PS51012">
    <property type="entry name" value="ABC_TM2"/>
    <property type="match status" value="1"/>
</dbReference>
<reference evidence="9" key="1">
    <citation type="submission" date="2022-12" db="EMBL/GenBank/DDBJ databases">
        <title>Reference genome sequencing for broad-spectrum identification of bacterial and archaeal isolates by mass spectrometry.</title>
        <authorList>
            <person name="Sekiguchi Y."/>
            <person name="Tourlousse D.M."/>
        </authorList>
    </citation>
    <scope>NUCLEOTIDE SEQUENCE</scope>
    <source>
        <strain evidence="9">LLR39Z86</strain>
    </source>
</reference>
<evidence type="ECO:0000256" key="2">
    <source>
        <dbReference type="ARBA" id="ARBA00022692"/>
    </source>
</evidence>
<feature type="compositionally biased region" description="Polar residues" evidence="7">
    <location>
        <begin position="1"/>
        <end position="10"/>
    </location>
</feature>
<evidence type="ECO:0000256" key="5">
    <source>
        <dbReference type="ARBA" id="ARBA00023251"/>
    </source>
</evidence>
<evidence type="ECO:0000256" key="7">
    <source>
        <dbReference type="SAM" id="MobiDB-lite"/>
    </source>
</evidence>
<dbReference type="InterPro" id="IPR051784">
    <property type="entry name" value="Nod_factor_ABC_transporter"/>
</dbReference>
<dbReference type="GO" id="GO:0043190">
    <property type="term" value="C:ATP-binding cassette (ABC) transporter complex"/>
    <property type="evidence" value="ECO:0007669"/>
    <property type="project" value="InterPro"/>
</dbReference>
<keyword evidence="3 6" id="KW-1133">Transmembrane helix</keyword>
<dbReference type="PANTHER" id="PTHR43229:SF2">
    <property type="entry name" value="NODULATION PROTEIN J"/>
    <property type="match status" value="1"/>
</dbReference>
<evidence type="ECO:0000256" key="3">
    <source>
        <dbReference type="ARBA" id="ARBA00022989"/>
    </source>
</evidence>
<sequence length="279" mass="29766">MSTDMNTAATETPRRAAGAETTWTTRRGALAQSATMAARSLASIKHAPAQLVEFFMIPLMILLSVTFFMGGQMMGSWQDFLQYAGPTIIAMGLFFAITSTGLGLFGDIKEGVFDRLTAMPVSRFALLAGRVAADMVKYAWALLVVGGVAFAIGYRSGGGVLGTAAAAGVLLLFLFAASWSMVLVGLTAKSEEQIQTWMISLLMPLAYTSTVFVELDTLPGAVQWWAELNPLTALADSMRVFLDGGDPGGEVLALLGWCAALIAVFVPLSLRAYRRKLTD</sequence>
<keyword evidence="6" id="KW-0813">Transport</keyword>
<keyword evidence="5" id="KW-0046">Antibiotic resistance</keyword>
<comment type="caution">
    <text evidence="9">The sequence shown here is derived from an EMBL/GenBank/DDBJ whole genome shotgun (WGS) entry which is preliminary data.</text>
</comment>
<dbReference type="GO" id="GO:0140359">
    <property type="term" value="F:ABC-type transporter activity"/>
    <property type="evidence" value="ECO:0007669"/>
    <property type="project" value="InterPro"/>
</dbReference>
<comment type="similarity">
    <text evidence="6">Belongs to the ABC-2 integral membrane protein family.</text>
</comment>
<evidence type="ECO:0000256" key="4">
    <source>
        <dbReference type="ARBA" id="ARBA00023136"/>
    </source>
</evidence>
<evidence type="ECO:0000256" key="6">
    <source>
        <dbReference type="RuleBase" id="RU361157"/>
    </source>
</evidence>
<keyword evidence="4 6" id="KW-0472">Membrane</keyword>
<feature type="transmembrane region" description="Helical" evidence="6">
    <location>
        <begin position="160"/>
        <end position="184"/>
    </location>
</feature>
<feature type="transmembrane region" description="Helical" evidence="6">
    <location>
        <begin position="251"/>
        <end position="270"/>
    </location>
</feature>
<keyword evidence="2 6" id="KW-0812">Transmembrane</keyword>
<keyword evidence="6" id="KW-1003">Cell membrane</keyword>
<feature type="transmembrane region" description="Helical" evidence="6">
    <location>
        <begin position="138"/>
        <end position="154"/>
    </location>
</feature>
<dbReference type="InterPro" id="IPR047817">
    <property type="entry name" value="ABC2_TM_bact-type"/>
</dbReference>
<keyword evidence="10" id="KW-1185">Reference proteome</keyword>
<dbReference type="RefSeq" id="WP_270115969.1">
    <property type="nucleotide sequence ID" value="NZ_BAAAOL010000007.1"/>
</dbReference>
<accession>A0A9W6GCP8</accession>
<proteinExistence type="inferred from homology"/>
<evidence type="ECO:0000259" key="8">
    <source>
        <dbReference type="PROSITE" id="PS51012"/>
    </source>
</evidence>
<feature type="region of interest" description="Disordered" evidence="7">
    <location>
        <begin position="1"/>
        <end position="22"/>
    </location>
</feature>
<name>A0A9W6GCP8_9ACTN</name>
<gene>
    <name evidence="9" type="ORF">GALLR39Z86_41990</name>
</gene>
<dbReference type="PIRSF" id="PIRSF006648">
    <property type="entry name" value="DrrB"/>
    <property type="match status" value="1"/>
</dbReference>
<dbReference type="AlphaFoldDB" id="A0A9W6GCP8"/>
<comment type="subcellular location">
    <subcellularLocation>
        <location evidence="6">Cell membrane</location>
        <topology evidence="6">Multi-pass membrane protein</topology>
    </subcellularLocation>
    <subcellularLocation>
        <location evidence="1">Membrane</location>
        <topology evidence="1">Multi-pass membrane protein</topology>
    </subcellularLocation>
</comment>
<evidence type="ECO:0000313" key="10">
    <source>
        <dbReference type="Proteomes" id="UP001144313"/>
    </source>
</evidence>
<evidence type="ECO:0000313" key="9">
    <source>
        <dbReference type="EMBL" id="GLI44349.1"/>
    </source>
</evidence>
<protein>
    <recommendedName>
        <fullName evidence="6">Transport permease protein</fullName>
    </recommendedName>
</protein>
<dbReference type="GO" id="GO:0046677">
    <property type="term" value="P:response to antibiotic"/>
    <property type="evidence" value="ECO:0007669"/>
    <property type="project" value="UniProtKB-KW"/>
</dbReference>
<feature type="domain" description="ABC transmembrane type-2" evidence="8">
    <location>
        <begin position="49"/>
        <end position="276"/>
    </location>
</feature>
<dbReference type="InterPro" id="IPR000412">
    <property type="entry name" value="ABC_2_transport"/>
</dbReference>
<dbReference type="InterPro" id="IPR013525">
    <property type="entry name" value="ABC2_TM"/>
</dbReference>
<dbReference type="Proteomes" id="UP001144313">
    <property type="component" value="Unassembled WGS sequence"/>
</dbReference>
<feature type="transmembrane region" description="Helical" evidence="6">
    <location>
        <begin position="51"/>
        <end position="71"/>
    </location>
</feature>
<dbReference type="EMBL" id="BSDT01000001">
    <property type="protein sequence ID" value="GLI44349.1"/>
    <property type="molecule type" value="Genomic_DNA"/>
</dbReference>
<organism evidence="9 10">
    <name type="scientific">Glycomyces algeriensis</name>
    <dbReference type="NCBI Taxonomy" id="256037"/>
    <lineage>
        <taxon>Bacteria</taxon>
        <taxon>Bacillati</taxon>
        <taxon>Actinomycetota</taxon>
        <taxon>Actinomycetes</taxon>
        <taxon>Glycomycetales</taxon>
        <taxon>Glycomycetaceae</taxon>
        <taxon>Glycomyces</taxon>
    </lineage>
</organism>
<feature type="transmembrane region" description="Helical" evidence="6">
    <location>
        <begin position="196"/>
        <end position="215"/>
    </location>
</feature>
<evidence type="ECO:0000256" key="1">
    <source>
        <dbReference type="ARBA" id="ARBA00004141"/>
    </source>
</evidence>
<dbReference type="PANTHER" id="PTHR43229">
    <property type="entry name" value="NODULATION PROTEIN J"/>
    <property type="match status" value="1"/>
</dbReference>